<sequence length="327" mass="37201">MTDATFDFLITGLSEKRALRFSAALDTLTAYEADPVITKTEFKDLCDQFYKAFDEANKKLLGEVHVYAGKWENLTEAEHKLDQALFMPYVHVVGSYLKKINAFKGGDTAYVVDARRLYTEIAPLAERVLALKVKIGKRAPKATKTSIERDERDAKAMTCQCCARKILAETGQIAHHGYERPGDGYQTASCPGALHLPFEVERGALELHIRSVSNALVQYNIHTVKIRDEEVGFGWSYTARGAVAWTPIKKTVTITRETFDEAVKTWAAERQYQEQQPTFDDLKARTLAMREGQRKRELDYIHGQQHRYDHWTQTHERRDGAWVALAA</sequence>
<organism evidence="1 2">
    <name type="scientific">Brevundimonas phage vB_BgoS-Bajun</name>
    <dbReference type="NCBI Taxonomy" id="2948594"/>
    <lineage>
        <taxon>Viruses</taxon>
        <taxon>Duplodnaviria</taxon>
        <taxon>Heunggongvirae</taxon>
        <taxon>Uroviricota</taxon>
        <taxon>Caudoviricetes</taxon>
        <taxon>Dolichocephalovirinae</taxon>
    </lineage>
</organism>
<name>A0A9E7SRX0_9CAUD</name>
<proteinExistence type="predicted"/>
<evidence type="ECO:0000313" key="2">
    <source>
        <dbReference type="Proteomes" id="UP001057427"/>
    </source>
</evidence>
<evidence type="ECO:0000313" key="1">
    <source>
        <dbReference type="EMBL" id="UTC29689.1"/>
    </source>
</evidence>
<keyword evidence="2" id="KW-1185">Reference proteome</keyword>
<protein>
    <submittedName>
        <fullName evidence="1">Uncharacterized protein</fullName>
    </submittedName>
</protein>
<accession>A0A9E7SRX0</accession>
<dbReference type="Proteomes" id="UP001057427">
    <property type="component" value="Segment"/>
</dbReference>
<reference evidence="1" key="1">
    <citation type="submission" date="2022-05" db="EMBL/GenBank/DDBJ databases">
        <authorList>
            <person name="Friedrich I."/>
            <person name="Poehlein A."/>
            <person name="Schneider D."/>
            <person name="Hertel R."/>
            <person name="Daniel R."/>
        </authorList>
    </citation>
    <scope>NUCLEOTIDE SEQUENCE</scope>
</reference>
<gene>
    <name evidence="1" type="ORF">BAJUN_00590</name>
</gene>
<dbReference type="EMBL" id="ON529858">
    <property type="protein sequence ID" value="UTC29689.1"/>
    <property type="molecule type" value="Genomic_DNA"/>
</dbReference>